<dbReference type="InterPro" id="IPR003593">
    <property type="entry name" value="AAA+_ATPase"/>
</dbReference>
<organism evidence="8 9">
    <name type="scientific">Paenibacillus validus</name>
    <dbReference type="NCBI Taxonomy" id="44253"/>
    <lineage>
        <taxon>Bacteria</taxon>
        <taxon>Bacillati</taxon>
        <taxon>Bacillota</taxon>
        <taxon>Bacilli</taxon>
        <taxon>Bacillales</taxon>
        <taxon>Paenibacillaceae</taxon>
        <taxon>Paenibacillus</taxon>
    </lineage>
</organism>
<protein>
    <submittedName>
        <fullName evidence="8">ATP-binding cassette domain-containing protein</fullName>
    </submittedName>
</protein>
<dbReference type="InterPro" id="IPR050086">
    <property type="entry name" value="MetN_ABC_transporter-like"/>
</dbReference>
<evidence type="ECO:0000256" key="2">
    <source>
        <dbReference type="ARBA" id="ARBA00022475"/>
    </source>
</evidence>
<dbReference type="SUPFAM" id="SSF52540">
    <property type="entry name" value="P-loop containing nucleoside triphosphate hydrolases"/>
    <property type="match status" value="1"/>
</dbReference>
<proteinExistence type="predicted"/>
<accession>A0A7X3CS70</accession>
<dbReference type="GO" id="GO:0016887">
    <property type="term" value="F:ATP hydrolysis activity"/>
    <property type="evidence" value="ECO:0007669"/>
    <property type="project" value="InterPro"/>
</dbReference>
<dbReference type="AlphaFoldDB" id="A0A7X3CS70"/>
<dbReference type="PROSITE" id="PS50893">
    <property type="entry name" value="ABC_TRANSPORTER_2"/>
    <property type="match status" value="1"/>
</dbReference>
<sequence>MIIVRNLSKTFQPDHRVLQRLSFQADEGELVALLGASGSGKTTLFRCLMLKEKWDEGQYIYDGKDITSLNAWEKFKLQKQWAYLEEKPQFNPRKSALKNVLGALLFKKSWWRFLTNSVSEEDHMEAMDYLDKVGLLDKAHEPIEKLSGGEKQRVAICRALIKGAKVIFADEPVSGLDPEAASRVMEDLQSICRKEKLLVFCSLHQIELAEKFGSRIWGISGGRFVVDIAGRRLTQREKELIF</sequence>
<keyword evidence="5" id="KW-1278">Translocase</keyword>
<dbReference type="InterPro" id="IPR017871">
    <property type="entry name" value="ABC_transporter-like_CS"/>
</dbReference>
<keyword evidence="2" id="KW-1003">Cell membrane</keyword>
<reference evidence="8 9" key="1">
    <citation type="submission" date="2019-11" db="EMBL/GenBank/DDBJ databases">
        <title>Draft genome sequences of five Paenibacillus species of dairy origin.</title>
        <authorList>
            <person name="Olajide A.M."/>
            <person name="Chen S."/>
            <person name="Lapointe G."/>
        </authorList>
    </citation>
    <scope>NUCLEOTIDE SEQUENCE [LARGE SCALE GENOMIC DNA]</scope>
    <source>
        <strain evidence="8 9">2CS3</strain>
    </source>
</reference>
<dbReference type="Proteomes" id="UP000450917">
    <property type="component" value="Unassembled WGS sequence"/>
</dbReference>
<evidence type="ECO:0000256" key="6">
    <source>
        <dbReference type="ARBA" id="ARBA00023136"/>
    </source>
</evidence>
<evidence type="ECO:0000256" key="1">
    <source>
        <dbReference type="ARBA" id="ARBA00022448"/>
    </source>
</evidence>
<evidence type="ECO:0000256" key="3">
    <source>
        <dbReference type="ARBA" id="ARBA00022741"/>
    </source>
</evidence>
<gene>
    <name evidence="8" type="ORF">GNP93_03315</name>
</gene>
<comment type="caution">
    <text evidence="8">The sequence shown here is derived from an EMBL/GenBank/DDBJ whole genome shotgun (WGS) entry which is preliminary data.</text>
</comment>
<evidence type="ECO:0000313" key="8">
    <source>
        <dbReference type="EMBL" id="MUG69702.1"/>
    </source>
</evidence>
<feature type="domain" description="ABC transporter" evidence="7">
    <location>
        <begin position="2"/>
        <end position="241"/>
    </location>
</feature>
<dbReference type="PANTHER" id="PTHR43166:SF6">
    <property type="entry name" value="PHOSPHONATES IMPORT ATP-BINDING PROTEIN PHNC"/>
    <property type="match status" value="1"/>
</dbReference>
<keyword evidence="6" id="KW-0472">Membrane</keyword>
<dbReference type="RefSeq" id="WP_127605839.1">
    <property type="nucleotide sequence ID" value="NZ_JARTHJ010000045.1"/>
</dbReference>
<dbReference type="Pfam" id="PF00005">
    <property type="entry name" value="ABC_tran"/>
    <property type="match status" value="1"/>
</dbReference>
<evidence type="ECO:0000259" key="7">
    <source>
        <dbReference type="PROSITE" id="PS50893"/>
    </source>
</evidence>
<dbReference type="SMART" id="SM00382">
    <property type="entry name" value="AAA"/>
    <property type="match status" value="1"/>
</dbReference>
<keyword evidence="9" id="KW-1185">Reference proteome</keyword>
<evidence type="ECO:0000256" key="5">
    <source>
        <dbReference type="ARBA" id="ARBA00022967"/>
    </source>
</evidence>
<evidence type="ECO:0000256" key="4">
    <source>
        <dbReference type="ARBA" id="ARBA00022840"/>
    </source>
</evidence>
<name>A0A7X3CS70_9BACL</name>
<evidence type="ECO:0000313" key="9">
    <source>
        <dbReference type="Proteomes" id="UP000450917"/>
    </source>
</evidence>
<keyword evidence="4 8" id="KW-0067">ATP-binding</keyword>
<dbReference type="PANTHER" id="PTHR43166">
    <property type="entry name" value="AMINO ACID IMPORT ATP-BINDING PROTEIN"/>
    <property type="match status" value="1"/>
</dbReference>
<dbReference type="EMBL" id="WNZX01000002">
    <property type="protein sequence ID" value="MUG69702.1"/>
    <property type="molecule type" value="Genomic_DNA"/>
</dbReference>
<keyword evidence="3" id="KW-0547">Nucleotide-binding</keyword>
<dbReference type="InterPro" id="IPR027417">
    <property type="entry name" value="P-loop_NTPase"/>
</dbReference>
<dbReference type="GO" id="GO:0005524">
    <property type="term" value="F:ATP binding"/>
    <property type="evidence" value="ECO:0007669"/>
    <property type="project" value="UniProtKB-KW"/>
</dbReference>
<dbReference type="InterPro" id="IPR003439">
    <property type="entry name" value="ABC_transporter-like_ATP-bd"/>
</dbReference>
<keyword evidence="1" id="KW-0813">Transport</keyword>
<dbReference type="Gene3D" id="3.40.50.300">
    <property type="entry name" value="P-loop containing nucleotide triphosphate hydrolases"/>
    <property type="match status" value="1"/>
</dbReference>
<dbReference type="PROSITE" id="PS00211">
    <property type="entry name" value="ABC_TRANSPORTER_1"/>
    <property type="match status" value="1"/>
</dbReference>